<evidence type="ECO:0000256" key="9">
    <source>
        <dbReference type="SAM" id="Phobius"/>
    </source>
</evidence>
<feature type="transmembrane region" description="Helical" evidence="9">
    <location>
        <begin position="32"/>
        <end position="51"/>
    </location>
</feature>
<dbReference type="GO" id="GO:0015297">
    <property type="term" value="F:antiporter activity"/>
    <property type="evidence" value="ECO:0007669"/>
    <property type="project" value="UniProtKB-KW"/>
</dbReference>
<dbReference type="Gene3D" id="1.20.1530.20">
    <property type="match status" value="1"/>
</dbReference>
<dbReference type="InterPro" id="IPR006037">
    <property type="entry name" value="RCK_C"/>
</dbReference>
<dbReference type="InterPro" id="IPR038770">
    <property type="entry name" value="Na+/solute_symporter_sf"/>
</dbReference>
<evidence type="ECO:0000313" key="11">
    <source>
        <dbReference type="EMBL" id="SHN48014.1"/>
    </source>
</evidence>
<keyword evidence="12" id="KW-1185">Reference proteome</keyword>
<dbReference type="PANTHER" id="PTHR32507:SF7">
    <property type="entry name" value="K(+)_H(+) ANTIPORTER NHAP2"/>
    <property type="match status" value="1"/>
</dbReference>
<feature type="transmembrane region" description="Helical" evidence="9">
    <location>
        <begin position="228"/>
        <end position="252"/>
    </location>
</feature>
<name>A0A1M7RP28_9ACTN</name>
<dbReference type="GO" id="GO:0008324">
    <property type="term" value="F:monoatomic cation transmembrane transporter activity"/>
    <property type="evidence" value="ECO:0007669"/>
    <property type="project" value="InterPro"/>
</dbReference>
<evidence type="ECO:0000256" key="5">
    <source>
        <dbReference type="ARBA" id="ARBA00022692"/>
    </source>
</evidence>
<dbReference type="Proteomes" id="UP000184440">
    <property type="component" value="Unassembled WGS sequence"/>
</dbReference>
<dbReference type="GO" id="GO:0005886">
    <property type="term" value="C:plasma membrane"/>
    <property type="evidence" value="ECO:0007669"/>
    <property type="project" value="UniProtKB-SubCell"/>
</dbReference>
<feature type="transmembrane region" description="Helical" evidence="9">
    <location>
        <begin position="264"/>
        <end position="286"/>
    </location>
</feature>
<feature type="domain" description="RCK C-terminal" evidence="10">
    <location>
        <begin position="398"/>
        <end position="479"/>
    </location>
</feature>
<evidence type="ECO:0000259" key="10">
    <source>
        <dbReference type="PROSITE" id="PS51202"/>
    </source>
</evidence>
<keyword evidence="4" id="KW-1003">Cell membrane</keyword>
<dbReference type="Pfam" id="PF00999">
    <property type="entry name" value="Na_H_Exchanger"/>
    <property type="match status" value="1"/>
</dbReference>
<feature type="transmembrane region" description="Helical" evidence="9">
    <location>
        <begin position="330"/>
        <end position="350"/>
    </location>
</feature>
<organism evidence="11 12">
    <name type="scientific">Cryptosporangium aurantiacum</name>
    <dbReference type="NCBI Taxonomy" id="134849"/>
    <lineage>
        <taxon>Bacteria</taxon>
        <taxon>Bacillati</taxon>
        <taxon>Actinomycetota</taxon>
        <taxon>Actinomycetes</taxon>
        <taxon>Cryptosporangiales</taxon>
        <taxon>Cryptosporangiaceae</taxon>
        <taxon>Cryptosporangium</taxon>
    </lineage>
</organism>
<evidence type="ECO:0000256" key="2">
    <source>
        <dbReference type="ARBA" id="ARBA00022448"/>
    </source>
</evidence>
<evidence type="ECO:0000256" key="8">
    <source>
        <dbReference type="ARBA" id="ARBA00023136"/>
    </source>
</evidence>
<feature type="transmembrane region" description="Helical" evidence="9">
    <location>
        <begin position="298"/>
        <end position="318"/>
    </location>
</feature>
<feature type="transmembrane region" description="Helical" evidence="9">
    <location>
        <begin position="87"/>
        <end position="112"/>
    </location>
</feature>
<keyword evidence="7" id="KW-0406">Ion transport</keyword>
<reference evidence="11 12" key="1">
    <citation type="submission" date="2016-11" db="EMBL/GenBank/DDBJ databases">
        <authorList>
            <person name="Jaros S."/>
            <person name="Januszkiewicz K."/>
            <person name="Wedrychowicz H."/>
        </authorList>
    </citation>
    <scope>NUCLEOTIDE SEQUENCE [LARGE SCALE GENOMIC DNA]</scope>
    <source>
        <strain evidence="11 12">DSM 46144</strain>
    </source>
</reference>
<evidence type="ECO:0000313" key="12">
    <source>
        <dbReference type="Proteomes" id="UP000184440"/>
    </source>
</evidence>
<keyword evidence="6 9" id="KW-1133">Transmembrane helix</keyword>
<feature type="transmembrane region" description="Helical" evidence="9">
    <location>
        <begin position="362"/>
        <end position="382"/>
    </location>
</feature>
<dbReference type="GO" id="GO:1902600">
    <property type="term" value="P:proton transmembrane transport"/>
    <property type="evidence" value="ECO:0007669"/>
    <property type="project" value="InterPro"/>
</dbReference>
<keyword evidence="5 9" id="KW-0812">Transmembrane</keyword>
<evidence type="ECO:0000256" key="3">
    <source>
        <dbReference type="ARBA" id="ARBA00022449"/>
    </source>
</evidence>
<evidence type="ECO:0000256" key="4">
    <source>
        <dbReference type="ARBA" id="ARBA00022475"/>
    </source>
</evidence>
<dbReference type="InterPro" id="IPR036721">
    <property type="entry name" value="RCK_C_sf"/>
</dbReference>
<feature type="transmembrane region" description="Helical" evidence="9">
    <location>
        <begin position="6"/>
        <end position="25"/>
    </location>
</feature>
<protein>
    <submittedName>
        <fullName evidence="11">Potassium/proton antiporter, CPA1 family</fullName>
    </submittedName>
</protein>
<accession>A0A1M7RP28</accession>
<dbReference type="GO" id="GO:0006813">
    <property type="term" value="P:potassium ion transport"/>
    <property type="evidence" value="ECO:0007669"/>
    <property type="project" value="InterPro"/>
</dbReference>
<evidence type="ECO:0000256" key="1">
    <source>
        <dbReference type="ARBA" id="ARBA00004651"/>
    </source>
</evidence>
<dbReference type="OrthoDB" id="9810759at2"/>
<keyword evidence="8 9" id="KW-0472">Membrane</keyword>
<dbReference type="PANTHER" id="PTHR32507">
    <property type="entry name" value="NA(+)/H(+) ANTIPORTER 1"/>
    <property type="match status" value="1"/>
</dbReference>
<feature type="transmembrane region" description="Helical" evidence="9">
    <location>
        <begin position="185"/>
        <end position="208"/>
    </location>
</feature>
<dbReference type="PROSITE" id="PS51202">
    <property type="entry name" value="RCK_C"/>
    <property type="match status" value="1"/>
</dbReference>
<gene>
    <name evidence="11" type="ORF">SAMN05443668_13213</name>
</gene>
<sequence length="506" mass="53494">MDALDLYLLGGAAVLLAAVVAVRVASRVGMPGLLAFLLVGLALGESGLGIRFDDEELTQLVGFAALAVILAEGGLTTRWQDIRPVIGLSTVLSTVGVLVSVAAVAVCAHLALGFDWRLGILIGAVVSSTDAAAVFSVLRRLPLRRRLSATLEAESGFNDPPTVILVTVVASDAWETASGWEIGGLVVYELVAGALIGLLVGFVGQWLLNRIALPASGLYPVSAIAIPLFAFGGAGMLHASGFLAVYVGGLVLGNASLPHRNATLGFAEGLAWVAQIGLFVMLGLLASPTRLDDALVPALVVGVALLLVGRPLSVLISASAFRLPWREQTFLSWAGLRGAVPIVLATIPAVAPIWGRARLFDVVFLLVLMFTVVQAPTLPWVARRLRVAAPDEARDIVVEAAPLDELRAELLAVTIPPRSRLAGVWVTDLRLPDGAVVTLLVRDGRSTVPDQHTRFRVGDQFLVVTTTADRRATERRLRAVSRAGQLARWWGEHGGDVPARRTHEHG</sequence>
<dbReference type="STRING" id="134849.SAMN05443668_13213"/>
<proteinExistence type="predicted"/>
<dbReference type="AlphaFoldDB" id="A0A1M7RP28"/>
<evidence type="ECO:0000256" key="7">
    <source>
        <dbReference type="ARBA" id="ARBA00023065"/>
    </source>
</evidence>
<dbReference type="NCBIfam" id="NF003715">
    <property type="entry name" value="PRK05326.1-2"/>
    <property type="match status" value="1"/>
</dbReference>
<evidence type="ECO:0000256" key="6">
    <source>
        <dbReference type="ARBA" id="ARBA00022989"/>
    </source>
</evidence>
<dbReference type="EMBL" id="FRCS01000032">
    <property type="protein sequence ID" value="SHN48014.1"/>
    <property type="molecule type" value="Genomic_DNA"/>
</dbReference>
<keyword evidence="3" id="KW-0050">Antiport</keyword>
<dbReference type="InterPro" id="IPR006153">
    <property type="entry name" value="Cation/H_exchanger_TM"/>
</dbReference>
<keyword evidence="2" id="KW-0813">Transport</keyword>
<feature type="transmembrane region" description="Helical" evidence="9">
    <location>
        <begin position="57"/>
        <end position="75"/>
    </location>
</feature>
<comment type="subcellular location">
    <subcellularLocation>
        <location evidence="1">Cell membrane</location>
        <topology evidence="1">Multi-pass membrane protein</topology>
    </subcellularLocation>
</comment>
<dbReference type="SUPFAM" id="SSF116726">
    <property type="entry name" value="TrkA C-terminal domain-like"/>
    <property type="match status" value="1"/>
</dbReference>
<dbReference type="Gene3D" id="3.30.70.1450">
    <property type="entry name" value="Regulator of K+ conductance, C-terminal domain"/>
    <property type="match status" value="1"/>
</dbReference>
<dbReference type="NCBIfam" id="NF003716">
    <property type="entry name" value="PRK05326.1-3"/>
    <property type="match status" value="1"/>
</dbReference>
<dbReference type="Pfam" id="PF02080">
    <property type="entry name" value="TrkA_C"/>
    <property type="match status" value="1"/>
</dbReference>
<dbReference type="RefSeq" id="WP_073266416.1">
    <property type="nucleotide sequence ID" value="NZ_FRCS01000032.1"/>
</dbReference>
<feature type="transmembrane region" description="Helical" evidence="9">
    <location>
        <begin position="118"/>
        <end position="138"/>
    </location>
</feature>